<dbReference type="InterPro" id="IPR001841">
    <property type="entry name" value="Znf_RING"/>
</dbReference>
<protein>
    <recommendedName>
        <fullName evidence="2">RING-type domain-containing protein</fullName>
    </recommendedName>
</protein>
<evidence type="ECO:0000259" key="2">
    <source>
        <dbReference type="Pfam" id="PF13639"/>
    </source>
</evidence>
<dbReference type="EMBL" id="JAUUTY010000004">
    <property type="protein sequence ID" value="KAK1646260.1"/>
    <property type="molecule type" value="Genomic_DNA"/>
</dbReference>
<evidence type="ECO:0000256" key="1">
    <source>
        <dbReference type="SAM" id="Phobius"/>
    </source>
</evidence>
<gene>
    <name evidence="3" type="ORF">QYE76_064065</name>
</gene>
<accession>A0AAD8S884</accession>
<sequence length="124" mass="13472">MGQNLTPSNGDGTALEIGLGAGEAITSIVLAFLLYKALVRCVARRRATAERCSAVKTIKCISLADLRIELAEGNEAERCAICLEDYEQEEEEEEVVAKLECEHHYHARCVMRWVAGGGLHAPSA</sequence>
<keyword evidence="1" id="KW-1133">Transmembrane helix</keyword>
<evidence type="ECO:0000313" key="3">
    <source>
        <dbReference type="EMBL" id="KAK1646260.1"/>
    </source>
</evidence>
<dbReference type="AlphaFoldDB" id="A0AAD8S884"/>
<keyword evidence="4" id="KW-1185">Reference proteome</keyword>
<dbReference type="Proteomes" id="UP001231189">
    <property type="component" value="Unassembled WGS sequence"/>
</dbReference>
<keyword evidence="1" id="KW-0472">Membrane</keyword>
<organism evidence="3 4">
    <name type="scientific">Lolium multiflorum</name>
    <name type="common">Italian ryegrass</name>
    <name type="synonym">Lolium perenne subsp. multiflorum</name>
    <dbReference type="NCBI Taxonomy" id="4521"/>
    <lineage>
        <taxon>Eukaryota</taxon>
        <taxon>Viridiplantae</taxon>
        <taxon>Streptophyta</taxon>
        <taxon>Embryophyta</taxon>
        <taxon>Tracheophyta</taxon>
        <taxon>Spermatophyta</taxon>
        <taxon>Magnoliopsida</taxon>
        <taxon>Liliopsida</taxon>
        <taxon>Poales</taxon>
        <taxon>Poaceae</taxon>
        <taxon>BOP clade</taxon>
        <taxon>Pooideae</taxon>
        <taxon>Poodae</taxon>
        <taxon>Poeae</taxon>
        <taxon>Poeae Chloroplast Group 2 (Poeae type)</taxon>
        <taxon>Loliodinae</taxon>
        <taxon>Loliinae</taxon>
        <taxon>Lolium</taxon>
    </lineage>
</organism>
<reference evidence="3" key="1">
    <citation type="submission" date="2023-07" db="EMBL/GenBank/DDBJ databases">
        <title>A chromosome-level genome assembly of Lolium multiflorum.</title>
        <authorList>
            <person name="Chen Y."/>
            <person name="Copetti D."/>
            <person name="Kolliker R."/>
            <person name="Studer B."/>
        </authorList>
    </citation>
    <scope>NUCLEOTIDE SEQUENCE</scope>
    <source>
        <strain evidence="3">02402/16</strain>
        <tissue evidence="3">Leaf</tissue>
    </source>
</reference>
<dbReference type="Gene3D" id="3.30.40.10">
    <property type="entry name" value="Zinc/RING finger domain, C3HC4 (zinc finger)"/>
    <property type="match status" value="1"/>
</dbReference>
<dbReference type="InterPro" id="IPR013083">
    <property type="entry name" value="Znf_RING/FYVE/PHD"/>
</dbReference>
<evidence type="ECO:0000313" key="4">
    <source>
        <dbReference type="Proteomes" id="UP001231189"/>
    </source>
</evidence>
<dbReference type="SUPFAM" id="SSF57850">
    <property type="entry name" value="RING/U-box"/>
    <property type="match status" value="1"/>
</dbReference>
<keyword evidence="1" id="KW-0812">Transmembrane</keyword>
<feature type="domain" description="RING-type" evidence="2">
    <location>
        <begin position="78"/>
        <end position="114"/>
    </location>
</feature>
<dbReference type="Pfam" id="PF13639">
    <property type="entry name" value="zf-RING_2"/>
    <property type="match status" value="1"/>
</dbReference>
<proteinExistence type="predicted"/>
<name>A0AAD8S884_LOLMU</name>
<comment type="caution">
    <text evidence="3">The sequence shown here is derived from an EMBL/GenBank/DDBJ whole genome shotgun (WGS) entry which is preliminary data.</text>
</comment>
<feature type="transmembrane region" description="Helical" evidence="1">
    <location>
        <begin position="12"/>
        <end position="35"/>
    </location>
</feature>